<evidence type="ECO:0000313" key="1">
    <source>
        <dbReference type="EMBL" id="PTQ32620.1"/>
    </source>
</evidence>
<keyword evidence="2" id="KW-1185">Reference proteome</keyword>
<organism evidence="1 2">
    <name type="scientific">Marchantia polymorpha</name>
    <name type="common">Common liverwort</name>
    <name type="synonym">Marchantia aquatica</name>
    <dbReference type="NCBI Taxonomy" id="3197"/>
    <lineage>
        <taxon>Eukaryota</taxon>
        <taxon>Viridiplantae</taxon>
        <taxon>Streptophyta</taxon>
        <taxon>Embryophyta</taxon>
        <taxon>Marchantiophyta</taxon>
        <taxon>Marchantiopsida</taxon>
        <taxon>Marchantiidae</taxon>
        <taxon>Marchantiales</taxon>
        <taxon>Marchantiaceae</taxon>
        <taxon>Marchantia</taxon>
    </lineage>
</organism>
<name>A0A2R6WFI6_MARPO</name>
<dbReference type="EMBL" id="KZ772769">
    <property type="protein sequence ID" value="PTQ32620.1"/>
    <property type="molecule type" value="Genomic_DNA"/>
</dbReference>
<sequence>MNAMYVVREYGLHGSLSRHHSLLVDPKGLRANVEEKSLIIRETEIGVGRRSEGKAEVFSLWMNIAVCQMNLFVRLHDAN</sequence>
<dbReference type="Gramene" id="Mp6g05610.1">
    <property type="protein sequence ID" value="Mp6g05610.1.cds1"/>
    <property type="gene ID" value="Mp6g05610"/>
</dbReference>
<reference evidence="2" key="1">
    <citation type="journal article" date="2017" name="Cell">
        <title>Insights into land plant evolution garnered from the Marchantia polymorpha genome.</title>
        <authorList>
            <person name="Bowman J.L."/>
            <person name="Kohchi T."/>
            <person name="Yamato K.T."/>
            <person name="Jenkins J."/>
            <person name="Shu S."/>
            <person name="Ishizaki K."/>
            <person name="Yamaoka S."/>
            <person name="Nishihama R."/>
            <person name="Nakamura Y."/>
            <person name="Berger F."/>
            <person name="Adam C."/>
            <person name="Aki S.S."/>
            <person name="Althoff F."/>
            <person name="Araki T."/>
            <person name="Arteaga-Vazquez M.A."/>
            <person name="Balasubrmanian S."/>
            <person name="Barry K."/>
            <person name="Bauer D."/>
            <person name="Boehm C.R."/>
            <person name="Briginshaw L."/>
            <person name="Caballero-Perez J."/>
            <person name="Catarino B."/>
            <person name="Chen F."/>
            <person name="Chiyoda S."/>
            <person name="Chovatia M."/>
            <person name="Davies K.M."/>
            <person name="Delmans M."/>
            <person name="Demura T."/>
            <person name="Dierschke T."/>
            <person name="Dolan L."/>
            <person name="Dorantes-Acosta A.E."/>
            <person name="Eklund D.M."/>
            <person name="Florent S.N."/>
            <person name="Flores-Sandoval E."/>
            <person name="Fujiyama A."/>
            <person name="Fukuzawa H."/>
            <person name="Galik B."/>
            <person name="Grimanelli D."/>
            <person name="Grimwood J."/>
            <person name="Grossniklaus U."/>
            <person name="Hamada T."/>
            <person name="Haseloff J."/>
            <person name="Hetherington A.J."/>
            <person name="Higo A."/>
            <person name="Hirakawa Y."/>
            <person name="Hundley H.N."/>
            <person name="Ikeda Y."/>
            <person name="Inoue K."/>
            <person name="Inoue S.I."/>
            <person name="Ishida S."/>
            <person name="Jia Q."/>
            <person name="Kakita M."/>
            <person name="Kanazawa T."/>
            <person name="Kawai Y."/>
            <person name="Kawashima T."/>
            <person name="Kennedy M."/>
            <person name="Kinose K."/>
            <person name="Kinoshita T."/>
            <person name="Kohara Y."/>
            <person name="Koide E."/>
            <person name="Komatsu K."/>
            <person name="Kopischke S."/>
            <person name="Kubo M."/>
            <person name="Kyozuka J."/>
            <person name="Lagercrantz U."/>
            <person name="Lin S.S."/>
            <person name="Lindquist E."/>
            <person name="Lipzen A.M."/>
            <person name="Lu C.W."/>
            <person name="De Luna E."/>
            <person name="Martienssen R.A."/>
            <person name="Minamino N."/>
            <person name="Mizutani M."/>
            <person name="Mizutani M."/>
            <person name="Mochizuki N."/>
            <person name="Monte I."/>
            <person name="Mosher R."/>
            <person name="Nagasaki H."/>
            <person name="Nakagami H."/>
            <person name="Naramoto S."/>
            <person name="Nishitani K."/>
            <person name="Ohtani M."/>
            <person name="Okamoto T."/>
            <person name="Okumura M."/>
            <person name="Phillips J."/>
            <person name="Pollak B."/>
            <person name="Reinders A."/>
            <person name="Rovekamp M."/>
            <person name="Sano R."/>
            <person name="Sawa S."/>
            <person name="Schmid M.W."/>
            <person name="Shirakawa M."/>
            <person name="Solano R."/>
            <person name="Spunde A."/>
            <person name="Suetsugu N."/>
            <person name="Sugano S."/>
            <person name="Sugiyama A."/>
            <person name="Sun R."/>
            <person name="Suzuki Y."/>
            <person name="Takenaka M."/>
            <person name="Takezawa D."/>
            <person name="Tomogane H."/>
            <person name="Tsuzuki M."/>
            <person name="Ueda T."/>
            <person name="Umeda M."/>
            <person name="Ward J.M."/>
            <person name="Watanabe Y."/>
            <person name="Yazaki K."/>
            <person name="Yokoyama R."/>
            <person name="Yoshitake Y."/>
            <person name="Yotsui I."/>
            <person name="Zachgo S."/>
            <person name="Schmutz J."/>
        </authorList>
    </citation>
    <scope>NUCLEOTIDE SEQUENCE [LARGE SCALE GENOMIC DNA]</scope>
    <source>
        <strain evidence="2">Tak-1</strain>
    </source>
</reference>
<proteinExistence type="predicted"/>
<dbReference type="Proteomes" id="UP000244005">
    <property type="component" value="Unassembled WGS sequence"/>
</dbReference>
<accession>A0A2R6WFI6</accession>
<protein>
    <submittedName>
        <fullName evidence="1">Uncharacterized protein</fullName>
    </submittedName>
</protein>
<gene>
    <name evidence="1" type="ORF">MARPO_0097s0081</name>
</gene>
<evidence type="ECO:0000313" key="2">
    <source>
        <dbReference type="Proteomes" id="UP000244005"/>
    </source>
</evidence>
<dbReference type="AlphaFoldDB" id="A0A2R6WFI6"/>